<dbReference type="SMART" id="SM00421">
    <property type="entry name" value="HTH_LUXR"/>
    <property type="match status" value="1"/>
</dbReference>
<dbReference type="InterPro" id="IPR027417">
    <property type="entry name" value="P-loop_NTPase"/>
</dbReference>
<feature type="domain" description="HTH luxR-type" evidence="4">
    <location>
        <begin position="806"/>
        <end position="868"/>
    </location>
</feature>
<evidence type="ECO:0000259" key="4">
    <source>
        <dbReference type="PROSITE" id="PS50043"/>
    </source>
</evidence>
<keyword evidence="6" id="KW-1185">Reference proteome</keyword>
<sequence length="868" mass="96048">MSHDHLQHLIPVPWFLLTPPDPGSHLLDRPRLTELIESSIERSPITVVEAPSGFGKTIALAAWAQQHGDTTAWLTLRPLDRIPIQLLADVIAALLHVYPDNSALESEMARLKHRKEPFHSVLEAVIGALPENARTVMVIDDVHNSSREALYSSVVPLARYSRGRLRFVLSATRSVTRWLTKELAAGDSESLPPGDLNFTRDEVLELTRRAGIDIELMHAKGFCVWEESRGWPVAVQLLIKGGFQGSAIPTSPTAPNILTDYIESEVLVSLRPELRSFVLTATASNWATPEFIAYLTGDPHSAALLEECRNHGLFLELHQSRSGNTRMRWHSSFAQSCREIAKRTNPQHFDDIQRKATEWVSTLYPAAAIQHAVLVSDPDYAIETVERLWLQMITTGHASILETRTLQVSNEHKATPSLLYIRACCRFLQGDRKGSEMLKARADHGLAQLSGEALKRAEVARAFADLLLLDSLEELDVALDAAEEYLETVQLTRSLSVHGTFLVGWSHLKLCRRPDRAIGLLKSAASNAEKGGYSPIARRAQAALAAAYAQAGDFTVAAQMLNACSDAPVSSGPDPFEGSFNSWSIGFIAFWQGDTAKALEIFRDLDETGGPTSTLAGLSRTYFAYGAALSGNPESLDEAWRMMERIPTEARHDFPWPAYRCVAAAGLTWARGDRRAAIKTLATLDSHALDLSTRVLGSALWRRLGFPDEGMRILKPLEQVELASFSSASKDFTLASLAWSRGEKDTAHAILERCLTTAEREGINKPFMRMDDASRTLLSEHATWGTKHEKFIAARLISDSARAAGHSSPEDLLSEREREVYAYLRTTLTAEEIAHALFVSPATVRSHQASIYRKLGVTSRREAIRIRI</sequence>
<dbReference type="KEGG" id="fsl:EJO69_04865"/>
<reference evidence="5 6" key="1">
    <citation type="submission" date="2018-12" db="EMBL/GenBank/DDBJ databases">
        <title>Complete genome sequence of Flaviflexus salsibiostraticola KCTC 33148.</title>
        <authorList>
            <person name="Bae J.-W."/>
        </authorList>
    </citation>
    <scope>NUCLEOTIDE SEQUENCE [LARGE SCALE GENOMIC DNA]</scope>
    <source>
        <strain evidence="5 6">KCTC 33148</strain>
    </source>
</reference>
<dbReference type="InterPro" id="IPR000792">
    <property type="entry name" value="Tscrpt_reg_LuxR_C"/>
</dbReference>
<dbReference type="GO" id="GO:0003677">
    <property type="term" value="F:DNA binding"/>
    <property type="evidence" value="ECO:0007669"/>
    <property type="project" value="UniProtKB-KW"/>
</dbReference>
<dbReference type="InterPro" id="IPR059106">
    <property type="entry name" value="WHD_MalT"/>
</dbReference>
<protein>
    <recommendedName>
        <fullName evidence="4">HTH luxR-type domain-containing protein</fullName>
    </recommendedName>
</protein>
<dbReference type="SUPFAM" id="SSF48452">
    <property type="entry name" value="TPR-like"/>
    <property type="match status" value="1"/>
</dbReference>
<dbReference type="Proteomes" id="UP000270021">
    <property type="component" value="Chromosome"/>
</dbReference>
<name>A0A3S8Z832_9ACTO</name>
<dbReference type="OrthoDB" id="9808843at2"/>
<dbReference type="CDD" id="cd06170">
    <property type="entry name" value="LuxR_C_like"/>
    <property type="match status" value="1"/>
</dbReference>
<keyword evidence="1" id="KW-0805">Transcription regulation</keyword>
<evidence type="ECO:0000313" key="5">
    <source>
        <dbReference type="EMBL" id="AZN29712.1"/>
    </source>
</evidence>
<keyword evidence="3" id="KW-0804">Transcription</keyword>
<proteinExistence type="predicted"/>
<evidence type="ECO:0000256" key="3">
    <source>
        <dbReference type="ARBA" id="ARBA00023163"/>
    </source>
</evidence>
<dbReference type="InterPro" id="IPR036388">
    <property type="entry name" value="WH-like_DNA-bd_sf"/>
</dbReference>
<gene>
    <name evidence="5" type="ORF">EJO69_04865</name>
</gene>
<dbReference type="AlphaFoldDB" id="A0A3S8Z832"/>
<dbReference type="Gene3D" id="1.25.40.10">
    <property type="entry name" value="Tetratricopeptide repeat domain"/>
    <property type="match status" value="1"/>
</dbReference>
<evidence type="ECO:0000256" key="2">
    <source>
        <dbReference type="ARBA" id="ARBA00023125"/>
    </source>
</evidence>
<dbReference type="PANTHER" id="PTHR44688:SF16">
    <property type="entry name" value="DNA-BINDING TRANSCRIPTIONAL ACTIVATOR DEVR_DOSR"/>
    <property type="match status" value="1"/>
</dbReference>
<dbReference type="Pfam" id="PF00196">
    <property type="entry name" value="GerE"/>
    <property type="match status" value="1"/>
</dbReference>
<dbReference type="PANTHER" id="PTHR44688">
    <property type="entry name" value="DNA-BINDING TRANSCRIPTIONAL ACTIVATOR DEVR_DOSR"/>
    <property type="match status" value="1"/>
</dbReference>
<evidence type="ECO:0000256" key="1">
    <source>
        <dbReference type="ARBA" id="ARBA00023015"/>
    </source>
</evidence>
<dbReference type="SUPFAM" id="SSF52540">
    <property type="entry name" value="P-loop containing nucleoside triphosphate hydrolases"/>
    <property type="match status" value="1"/>
</dbReference>
<keyword evidence="2" id="KW-0238">DNA-binding</keyword>
<dbReference type="GO" id="GO:0006355">
    <property type="term" value="P:regulation of DNA-templated transcription"/>
    <property type="evidence" value="ECO:0007669"/>
    <property type="project" value="InterPro"/>
</dbReference>
<dbReference type="EMBL" id="CP034438">
    <property type="protein sequence ID" value="AZN29712.1"/>
    <property type="molecule type" value="Genomic_DNA"/>
</dbReference>
<dbReference type="PRINTS" id="PR00038">
    <property type="entry name" value="HTHLUXR"/>
</dbReference>
<accession>A0A3S8Z832</accession>
<dbReference type="Gene3D" id="1.10.10.10">
    <property type="entry name" value="Winged helix-like DNA-binding domain superfamily/Winged helix DNA-binding domain"/>
    <property type="match status" value="1"/>
</dbReference>
<dbReference type="PROSITE" id="PS50043">
    <property type="entry name" value="HTH_LUXR_2"/>
    <property type="match status" value="1"/>
</dbReference>
<dbReference type="SUPFAM" id="SSF46894">
    <property type="entry name" value="C-terminal effector domain of the bipartite response regulators"/>
    <property type="match status" value="1"/>
</dbReference>
<evidence type="ECO:0000313" key="6">
    <source>
        <dbReference type="Proteomes" id="UP000270021"/>
    </source>
</evidence>
<dbReference type="InterPro" id="IPR011990">
    <property type="entry name" value="TPR-like_helical_dom_sf"/>
</dbReference>
<dbReference type="InterPro" id="IPR016032">
    <property type="entry name" value="Sig_transdc_resp-reg_C-effctor"/>
</dbReference>
<dbReference type="Pfam" id="PF25873">
    <property type="entry name" value="WHD_MalT"/>
    <property type="match status" value="1"/>
</dbReference>
<organism evidence="5 6">
    <name type="scientific">Flaviflexus salsibiostraticola</name>
    <dbReference type="NCBI Taxonomy" id="1282737"/>
    <lineage>
        <taxon>Bacteria</taxon>
        <taxon>Bacillati</taxon>
        <taxon>Actinomycetota</taxon>
        <taxon>Actinomycetes</taxon>
        <taxon>Actinomycetales</taxon>
        <taxon>Actinomycetaceae</taxon>
        <taxon>Flaviflexus</taxon>
    </lineage>
</organism>